<reference evidence="5 6" key="1">
    <citation type="submission" date="2018-03" db="EMBL/GenBank/DDBJ databases">
        <title>Cross-interface Injection: A General Nanoliter Liquid Handling Method Applied to Single Cells Genome Amplification Automated Nanoliter Liquid Handling Applied to Single Cell Multiple Displacement Amplification.</title>
        <authorList>
            <person name="Yun J."/>
            <person name="Xu P."/>
            <person name="Xu J."/>
            <person name="Dai X."/>
            <person name="Wang Y."/>
            <person name="Zheng X."/>
            <person name="Cao C."/>
            <person name="Yi Q."/>
            <person name="Zhu Y."/>
            <person name="Wang L."/>
            <person name="Dong Z."/>
            <person name="Huang Y."/>
            <person name="Huang L."/>
            <person name="Du W."/>
        </authorList>
    </citation>
    <scope>NUCLEOTIDE SEQUENCE [LARGE SCALE GENOMIC DNA]</scope>
    <source>
        <strain evidence="5 6">Z-D1-2</strain>
    </source>
</reference>
<keyword evidence="3" id="KW-0812">Transmembrane</keyword>
<keyword evidence="3" id="KW-1133">Transmembrane helix</keyword>
<proteinExistence type="predicted"/>
<dbReference type="Gene3D" id="3.40.50.1820">
    <property type="entry name" value="alpha/beta hydrolase"/>
    <property type="match status" value="1"/>
</dbReference>
<dbReference type="AlphaFoldDB" id="A0A2T4DS02"/>
<name>A0A2T4DS02_9BACT</name>
<comment type="caution">
    <text evidence="5">The sequence shown here is derived from an EMBL/GenBank/DDBJ whole genome shotgun (WGS) entry which is preliminary data.</text>
</comment>
<dbReference type="SUPFAM" id="SSF53474">
    <property type="entry name" value="alpha/beta-Hydrolases"/>
    <property type="match status" value="1"/>
</dbReference>
<accession>A0A2T4DS02</accession>
<evidence type="ECO:0000259" key="4">
    <source>
        <dbReference type="PROSITE" id="PS50853"/>
    </source>
</evidence>
<organism evidence="5 6">
    <name type="scientific">Marivirga lumbricoides</name>
    <dbReference type="NCBI Taxonomy" id="1046115"/>
    <lineage>
        <taxon>Bacteria</taxon>
        <taxon>Pseudomonadati</taxon>
        <taxon>Bacteroidota</taxon>
        <taxon>Cytophagia</taxon>
        <taxon>Cytophagales</taxon>
        <taxon>Marivirgaceae</taxon>
        <taxon>Marivirga</taxon>
    </lineage>
</organism>
<feature type="transmembrane region" description="Helical" evidence="3">
    <location>
        <begin position="38"/>
        <end position="56"/>
    </location>
</feature>
<dbReference type="Gene3D" id="2.60.40.10">
    <property type="entry name" value="Immunoglobulins"/>
    <property type="match status" value="1"/>
</dbReference>
<dbReference type="SUPFAM" id="SSF49265">
    <property type="entry name" value="Fibronectin type III"/>
    <property type="match status" value="1"/>
</dbReference>
<feature type="transmembrane region" description="Helical" evidence="3">
    <location>
        <begin position="6"/>
        <end position="26"/>
    </location>
</feature>
<dbReference type="CDD" id="cd00063">
    <property type="entry name" value="FN3"/>
    <property type="match status" value="1"/>
</dbReference>
<dbReference type="PROSITE" id="PS50853">
    <property type="entry name" value="FN3"/>
    <property type="match status" value="1"/>
</dbReference>
<evidence type="ECO:0000256" key="3">
    <source>
        <dbReference type="SAM" id="Phobius"/>
    </source>
</evidence>
<feature type="domain" description="Fibronectin type-III" evidence="4">
    <location>
        <begin position="306"/>
        <end position="396"/>
    </location>
</feature>
<dbReference type="InterPro" id="IPR036116">
    <property type="entry name" value="FN3_sf"/>
</dbReference>
<evidence type="ECO:0000256" key="1">
    <source>
        <dbReference type="ARBA" id="ARBA00022729"/>
    </source>
</evidence>
<dbReference type="PANTHER" id="PTHR43037">
    <property type="entry name" value="UNNAMED PRODUCT-RELATED"/>
    <property type="match status" value="1"/>
</dbReference>
<evidence type="ECO:0000256" key="2">
    <source>
        <dbReference type="SAM" id="MobiDB-lite"/>
    </source>
</evidence>
<sequence length="777" mass="87137">MLKGIIKYLSISFQTITLFTIKLLFIMKKNNLKLNSHITFVGILLTTFLILISSFANSLKAQQTAKRDENGRGYLEYLPPDYNSNTDLYPVIIFLHGQGERGDGSPAQLERVKKHGPPKHIKNGHNMCFDNNGKQECFIVLSPQQTTNTYNWWAPDVMTFVETAKDKYRIDPARIYLMGLSMGGQGTWRTAYSEENGENIFAALAIAPGIGNYDDACKIAQDGTAVWAFHGTNDNSMSLYSGRRPVTGMQDCNAEPAPIFTVYEGVGHNSWDRAFRTDNSIHTPNVYQWLLAQSKQGSTNSNPPTAPSNLSSSYKDSQKVKLKWNDNSNNETNFLIERSLNSSKDFSVIRTTSNNVTNYEDNNLAPNTQYYYRIKAKNNDGVSAYCNTLSVKTEDLPLVPQNEVIIDNKHSSVTLTGDWAISTAGGYSKYESNYLHDDNKQKGSKKATFNVDVNAGTYEVFAWWYAFGNRATNTPFEIKSAEGNTTIYKNQRFDNAKWVSLGTYEFSANAIIEISNNNTDGYVVVDAIKLKALSSGGAAPTTEFVEVILDNQNDGVNTNGNWISSEHGGSSKYEEDYYHDGNSRKGEKSVIFSAPVKSGNYKVFARWYAYSNRATNTPFDIKTTNGTKTVYENQQMHNGRWVSLGEYTFEDIAEVVVRNDNTNGYVVADAIKFVPTNNDNSRMADYSEEIEQITSENITVFPNPVRNNLSIRSPFDKTKVFDIKMRNKSGEIEWKQTVKGIGEIMLNINRASLTSGIKYLSIEVEGQPIKIIQILLL</sequence>
<feature type="region of interest" description="Disordered" evidence="2">
    <location>
        <begin position="295"/>
        <end position="314"/>
    </location>
</feature>
<keyword evidence="1" id="KW-0732">Signal</keyword>
<evidence type="ECO:0000313" key="5">
    <source>
        <dbReference type="EMBL" id="PTB96546.1"/>
    </source>
</evidence>
<protein>
    <recommendedName>
        <fullName evidence="4">Fibronectin type-III domain-containing protein</fullName>
    </recommendedName>
</protein>
<dbReference type="SMART" id="SM00060">
    <property type="entry name" value="FN3"/>
    <property type="match status" value="1"/>
</dbReference>
<dbReference type="Proteomes" id="UP000240608">
    <property type="component" value="Unassembled WGS sequence"/>
</dbReference>
<dbReference type="InterPro" id="IPR033803">
    <property type="entry name" value="CBD-like_Golvesin-Xly"/>
</dbReference>
<dbReference type="InterPro" id="IPR050955">
    <property type="entry name" value="Plant_Biomass_Hydrol_Est"/>
</dbReference>
<dbReference type="InterPro" id="IPR003961">
    <property type="entry name" value="FN3_dom"/>
</dbReference>
<dbReference type="Pfam" id="PF00041">
    <property type="entry name" value="fn3"/>
    <property type="match status" value="1"/>
</dbReference>
<evidence type="ECO:0000313" key="6">
    <source>
        <dbReference type="Proteomes" id="UP000240608"/>
    </source>
</evidence>
<keyword evidence="3" id="KW-0472">Membrane</keyword>
<dbReference type="InterPro" id="IPR029058">
    <property type="entry name" value="AB_hydrolase_fold"/>
</dbReference>
<dbReference type="Pfam" id="PF25275">
    <property type="entry name" value="Golvesin_C"/>
    <property type="match status" value="2"/>
</dbReference>
<dbReference type="InterPro" id="IPR013783">
    <property type="entry name" value="Ig-like_fold"/>
</dbReference>
<gene>
    <name evidence="5" type="ORF">C9994_06895</name>
</gene>
<dbReference type="PANTHER" id="PTHR43037:SF1">
    <property type="entry name" value="BLL1128 PROTEIN"/>
    <property type="match status" value="1"/>
</dbReference>
<dbReference type="EMBL" id="PYVU01000046">
    <property type="protein sequence ID" value="PTB96546.1"/>
    <property type="molecule type" value="Genomic_DNA"/>
</dbReference>